<protein>
    <recommendedName>
        <fullName evidence="4">ADP-ribosylglycohydrolase</fullName>
    </recommendedName>
</protein>
<comment type="cofactor">
    <cofactor evidence="1">
        <name>Mg(2+)</name>
        <dbReference type="ChEBI" id="CHEBI:18420"/>
    </cofactor>
    <text evidence="1">Binds 2 magnesium ions per subunit.</text>
</comment>
<dbReference type="InterPro" id="IPR005502">
    <property type="entry name" value="Ribosyl_crysJ1"/>
</dbReference>
<feature type="binding site" evidence="1">
    <location>
        <position position="143"/>
    </location>
    <ligand>
        <name>Mg(2+)</name>
        <dbReference type="ChEBI" id="CHEBI:18420"/>
        <label>1</label>
    </ligand>
</feature>
<organism evidence="2 3">
    <name type="scientific">Effrenium voratum</name>
    <dbReference type="NCBI Taxonomy" id="2562239"/>
    <lineage>
        <taxon>Eukaryota</taxon>
        <taxon>Sar</taxon>
        <taxon>Alveolata</taxon>
        <taxon>Dinophyceae</taxon>
        <taxon>Suessiales</taxon>
        <taxon>Symbiodiniaceae</taxon>
        <taxon>Effrenium</taxon>
    </lineage>
</organism>
<dbReference type="Gene3D" id="1.10.4080.10">
    <property type="entry name" value="ADP-ribosylation/Crystallin J1"/>
    <property type="match status" value="1"/>
</dbReference>
<proteinExistence type="predicted"/>
<evidence type="ECO:0000313" key="3">
    <source>
        <dbReference type="Proteomes" id="UP001178507"/>
    </source>
</evidence>
<evidence type="ECO:0000256" key="1">
    <source>
        <dbReference type="PIRSR" id="PIRSR605502-1"/>
    </source>
</evidence>
<feature type="binding site" evidence="1">
    <location>
        <position position="396"/>
    </location>
    <ligand>
        <name>Mg(2+)</name>
        <dbReference type="ChEBI" id="CHEBI:18420"/>
        <label>1</label>
    </ligand>
</feature>
<sequence>MGQRSLPCSDAMISPKRHAAEGVKSLIRDVLSGLVPAEKDKEAIQIRRGGRLFGRDDLNNYSIFQEVPLPLKEKLVEVAVRDELFNRAMGSMLGMAVGDSLGHPFEFLPVQDRPLGPHFDLKSFEFIGASNTFQLKRGQWTDDAAMGLCMADSLILKRGFDGGDMRVRFWCWWNRGYNNAFRKDPGRSSSVGLGGNIAKSLTELSYLGPSERPEPSFQATTEDAGNGSLMRFAPVAIFFHAAPSDEQLLDFARKSSYTTHPGIIAAEACSLLAFLIVRALKRKQEMSIKEFLEKTTKEYMKVSGLDGKSGWGYDQMKWLVTSKPVNDTERCWDWKSPDLDISGTLRARGRTYNGYPVSAGYFGSYSLDGLALALWAVYHTTSFNDAVVKSVNLLGDADSHGSITGQLAGAFYGYTAIDSRFVDWVVTWDEHEFACRGVLLAHLGPTSGIVTSL</sequence>
<feature type="binding site" evidence="1">
    <location>
        <position position="398"/>
    </location>
    <ligand>
        <name>Mg(2+)</name>
        <dbReference type="ChEBI" id="CHEBI:18420"/>
        <label>1</label>
    </ligand>
</feature>
<dbReference type="SUPFAM" id="SSF101478">
    <property type="entry name" value="ADP-ribosylglycohydrolase"/>
    <property type="match status" value="1"/>
</dbReference>
<dbReference type="Pfam" id="PF03747">
    <property type="entry name" value="ADP_ribosyl_GH"/>
    <property type="match status" value="1"/>
</dbReference>
<feature type="binding site" evidence="1">
    <location>
        <position position="142"/>
    </location>
    <ligand>
        <name>Mg(2+)</name>
        <dbReference type="ChEBI" id="CHEBI:18420"/>
        <label>1</label>
    </ligand>
</feature>
<dbReference type="AlphaFoldDB" id="A0AA36NL84"/>
<dbReference type="PANTHER" id="PTHR16222:SF12">
    <property type="entry name" value="ADP-RIBOSYLGLYCOHYDROLASE-RELATED"/>
    <property type="match status" value="1"/>
</dbReference>
<accession>A0AA36NL84</accession>
<dbReference type="GO" id="GO:0046872">
    <property type="term" value="F:metal ion binding"/>
    <property type="evidence" value="ECO:0007669"/>
    <property type="project" value="UniProtKB-KW"/>
</dbReference>
<dbReference type="Proteomes" id="UP001178507">
    <property type="component" value="Unassembled WGS sequence"/>
</dbReference>
<dbReference type="InterPro" id="IPR036705">
    <property type="entry name" value="Ribosyl_crysJ1_sf"/>
</dbReference>
<keyword evidence="1" id="KW-0479">Metal-binding</keyword>
<evidence type="ECO:0000313" key="2">
    <source>
        <dbReference type="EMBL" id="CAJ1408756.1"/>
    </source>
</evidence>
<keyword evidence="3" id="KW-1185">Reference proteome</keyword>
<feature type="binding site" evidence="1">
    <location>
        <position position="399"/>
    </location>
    <ligand>
        <name>Mg(2+)</name>
        <dbReference type="ChEBI" id="CHEBI:18420"/>
        <label>1</label>
    </ligand>
</feature>
<dbReference type="PANTHER" id="PTHR16222">
    <property type="entry name" value="ADP-RIBOSYLGLYCOHYDROLASE"/>
    <property type="match status" value="1"/>
</dbReference>
<gene>
    <name evidence="2" type="ORF">EVOR1521_LOCUS30017</name>
</gene>
<comment type="caution">
    <text evidence="2">The sequence shown here is derived from an EMBL/GenBank/DDBJ whole genome shotgun (WGS) entry which is preliminary data.</text>
</comment>
<name>A0AA36NL84_9DINO</name>
<dbReference type="InterPro" id="IPR050792">
    <property type="entry name" value="ADP-ribosylglycohydrolase"/>
</dbReference>
<keyword evidence="1" id="KW-0460">Magnesium</keyword>
<dbReference type="EMBL" id="CAUJNA010003731">
    <property type="protein sequence ID" value="CAJ1408756.1"/>
    <property type="molecule type" value="Genomic_DNA"/>
</dbReference>
<evidence type="ECO:0008006" key="4">
    <source>
        <dbReference type="Google" id="ProtNLM"/>
    </source>
</evidence>
<reference evidence="2" key="1">
    <citation type="submission" date="2023-08" db="EMBL/GenBank/DDBJ databases">
        <authorList>
            <person name="Chen Y."/>
            <person name="Shah S."/>
            <person name="Dougan E. K."/>
            <person name="Thang M."/>
            <person name="Chan C."/>
        </authorList>
    </citation>
    <scope>NUCLEOTIDE SEQUENCE</scope>
</reference>
<feature type="binding site" evidence="1">
    <location>
        <position position="141"/>
    </location>
    <ligand>
        <name>Mg(2+)</name>
        <dbReference type="ChEBI" id="CHEBI:18420"/>
        <label>1</label>
    </ligand>
</feature>